<evidence type="ECO:0000313" key="17">
    <source>
        <dbReference type="EMBL" id="CAH9087842.1"/>
    </source>
</evidence>
<evidence type="ECO:0000256" key="6">
    <source>
        <dbReference type="ARBA" id="ARBA00022741"/>
    </source>
</evidence>
<dbReference type="Gene3D" id="1.10.510.10">
    <property type="entry name" value="Transferase(Phosphotransferase) domain 1"/>
    <property type="match status" value="1"/>
</dbReference>
<dbReference type="SUPFAM" id="SSF56112">
    <property type="entry name" value="Protein kinase-like (PK-like)"/>
    <property type="match status" value="1"/>
</dbReference>
<name>A0A9P0Z651_CUSEU</name>
<evidence type="ECO:0000256" key="13">
    <source>
        <dbReference type="RuleBase" id="RU000304"/>
    </source>
</evidence>
<evidence type="ECO:0000259" key="15">
    <source>
        <dbReference type="PROSITE" id="PS50011"/>
    </source>
</evidence>
<evidence type="ECO:0000256" key="7">
    <source>
        <dbReference type="ARBA" id="ARBA00022777"/>
    </source>
</evidence>
<dbReference type="InterPro" id="IPR004041">
    <property type="entry name" value="NAF_dom"/>
</dbReference>
<dbReference type="AlphaFoldDB" id="A0A9P0Z651"/>
<sequence length="436" mass="49032">MGGKLLPQSPPSGVKLGRTSSSDGGGSGNIILNKYQLGPLLGRGSFAKVYQARCLEDDSTVAVKVIDKGTTVNPSIEPLMIREISAMRRLKDHPNILKLHEVMATKTKIYLVMELAHGGELFTKLSKRGRFSLATARYYFHQLVFALHFCHQNGITHRDIKPQNLLLDKDDKLKISDFGLSALPEQIQDGLLHTACGTPAYTAPEVMIRKGYDGAKADAWSCGVILFAFLSGRLPFDDGNIANMYRAMRSRAFQFPEWISKPSRNIIYRLLDPNPETRLSLDGLMRLPWFKKSSSQLDLREEEQKFQDEQGCTKHLSMMNAFDIISMSSGLDLSGFFQVGTNKKDMRFTTNATDVGEVEEKVRKIGGEAGYRSERGKEGMIRLVKERVTLVVEIIKVAGELWWVEMKVVNGEAELDEKRWEELRVGLKDLCCFMVE</sequence>
<evidence type="ECO:0000256" key="14">
    <source>
        <dbReference type="SAM" id="MobiDB-lite"/>
    </source>
</evidence>
<keyword evidence="5" id="KW-0808">Transferase</keyword>
<dbReference type="InterPro" id="IPR017441">
    <property type="entry name" value="Protein_kinase_ATP_BS"/>
</dbReference>
<evidence type="ECO:0000256" key="11">
    <source>
        <dbReference type="ARBA" id="ARBA00058225"/>
    </source>
</evidence>
<dbReference type="PROSITE" id="PS50816">
    <property type="entry name" value="NAF"/>
    <property type="match status" value="1"/>
</dbReference>
<evidence type="ECO:0000256" key="3">
    <source>
        <dbReference type="ARBA" id="ARBA00012513"/>
    </source>
</evidence>
<dbReference type="InterPro" id="IPR011009">
    <property type="entry name" value="Kinase-like_dom_sf"/>
</dbReference>
<comment type="catalytic activity">
    <reaction evidence="10">
        <text>L-seryl-[protein] + ATP = O-phospho-L-seryl-[protein] + ADP + H(+)</text>
        <dbReference type="Rhea" id="RHEA:17989"/>
        <dbReference type="Rhea" id="RHEA-COMP:9863"/>
        <dbReference type="Rhea" id="RHEA-COMP:11604"/>
        <dbReference type="ChEBI" id="CHEBI:15378"/>
        <dbReference type="ChEBI" id="CHEBI:29999"/>
        <dbReference type="ChEBI" id="CHEBI:30616"/>
        <dbReference type="ChEBI" id="CHEBI:83421"/>
        <dbReference type="ChEBI" id="CHEBI:456216"/>
        <dbReference type="EC" id="2.7.11.1"/>
    </reaction>
</comment>
<comment type="catalytic activity">
    <reaction evidence="9">
        <text>L-threonyl-[protein] + ATP = O-phospho-L-threonyl-[protein] + ADP + H(+)</text>
        <dbReference type="Rhea" id="RHEA:46608"/>
        <dbReference type="Rhea" id="RHEA-COMP:11060"/>
        <dbReference type="Rhea" id="RHEA-COMP:11605"/>
        <dbReference type="ChEBI" id="CHEBI:15378"/>
        <dbReference type="ChEBI" id="CHEBI:30013"/>
        <dbReference type="ChEBI" id="CHEBI:30616"/>
        <dbReference type="ChEBI" id="CHEBI:61977"/>
        <dbReference type="ChEBI" id="CHEBI:456216"/>
        <dbReference type="EC" id="2.7.11.1"/>
    </reaction>
</comment>
<keyword evidence="8 12" id="KW-0067">ATP-binding</keyword>
<dbReference type="GO" id="GO:0007165">
    <property type="term" value="P:signal transduction"/>
    <property type="evidence" value="ECO:0007669"/>
    <property type="project" value="InterPro"/>
</dbReference>
<comment type="caution">
    <text evidence="17">The sequence shown here is derived from an EMBL/GenBank/DDBJ whole genome shotgun (WGS) entry which is preliminary data.</text>
</comment>
<evidence type="ECO:0000256" key="8">
    <source>
        <dbReference type="ARBA" id="ARBA00022840"/>
    </source>
</evidence>
<dbReference type="FunFam" id="3.30.200.20:FF:000042">
    <property type="entry name" value="Aurora kinase A"/>
    <property type="match status" value="1"/>
</dbReference>
<evidence type="ECO:0000256" key="9">
    <source>
        <dbReference type="ARBA" id="ARBA00047899"/>
    </source>
</evidence>
<evidence type="ECO:0000256" key="2">
    <source>
        <dbReference type="ARBA" id="ARBA00006234"/>
    </source>
</evidence>
<evidence type="ECO:0000256" key="1">
    <source>
        <dbReference type="ARBA" id="ARBA00001936"/>
    </source>
</evidence>
<feature type="region of interest" description="Disordered" evidence="14">
    <location>
        <begin position="1"/>
        <end position="27"/>
    </location>
</feature>
<dbReference type="Pfam" id="PF03822">
    <property type="entry name" value="NAF"/>
    <property type="match status" value="1"/>
</dbReference>
<dbReference type="Proteomes" id="UP001152484">
    <property type="component" value="Unassembled WGS sequence"/>
</dbReference>
<feature type="domain" description="Protein kinase" evidence="15">
    <location>
        <begin position="35"/>
        <end position="290"/>
    </location>
</feature>
<dbReference type="InterPro" id="IPR018451">
    <property type="entry name" value="NAF/FISL_domain"/>
</dbReference>
<keyword evidence="4 13" id="KW-0723">Serine/threonine-protein kinase</keyword>
<dbReference type="PROSITE" id="PS00108">
    <property type="entry name" value="PROTEIN_KINASE_ST"/>
    <property type="match status" value="1"/>
</dbReference>
<dbReference type="PANTHER" id="PTHR43895">
    <property type="entry name" value="CALCIUM/CALMODULIN-DEPENDENT PROTEIN KINASE KINASE-RELATED"/>
    <property type="match status" value="1"/>
</dbReference>
<gene>
    <name evidence="17" type="ORF">CEURO_LOCUS10258</name>
</gene>
<comment type="cofactor">
    <cofactor evidence="1">
        <name>Mn(2+)</name>
        <dbReference type="ChEBI" id="CHEBI:29035"/>
    </cofactor>
</comment>
<dbReference type="EC" id="2.7.11.1" evidence="3"/>
<dbReference type="EMBL" id="CAMAPE010000019">
    <property type="protein sequence ID" value="CAH9087842.1"/>
    <property type="molecule type" value="Genomic_DNA"/>
</dbReference>
<reference evidence="17" key="1">
    <citation type="submission" date="2022-07" db="EMBL/GenBank/DDBJ databases">
        <authorList>
            <person name="Macas J."/>
            <person name="Novak P."/>
            <person name="Neumann P."/>
        </authorList>
    </citation>
    <scope>NUCLEOTIDE SEQUENCE</scope>
</reference>
<comment type="similarity">
    <text evidence="2">Belongs to the protein kinase superfamily. CAMK Ser/Thr protein kinase family. SNF1 subfamily.</text>
</comment>
<dbReference type="PROSITE" id="PS50011">
    <property type="entry name" value="PROTEIN_KINASE_DOM"/>
    <property type="match status" value="1"/>
</dbReference>
<feature type="binding site" evidence="12">
    <location>
        <position position="64"/>
    </location>
    <ligand>
        <name>ATP</name>
        <dbReference type="ChEBI" id="CHEBI:30616"/>
    </ligand>
</feature>
<dbReference type="PANTHER" id="PTHR43895:SF33">
    <property type="entry name" value="PROTEIN KINASE DOMAIN-CONTAINING PROTEIN"/>
    <property type="match status" value="1"/>
</dbReference>
<organism evidence="17 18">
    <name type="scientific">Cuscuta europaea</name>
    <name type="common">European dodder</name>
    <dbReference type="NCBI Taxonomy" id="41803"/>
    <lineage>
        <taxon>Eukaryota</taxon>
        <taxon>Viridiplantae</taxon>
        <taxon>Streptophyta</taxon>
        <taxon>Embryophyta</taxon>
        <taxon>Tracheophyta</taxon>
        <taxon>Spermatophyta</taxon>
        <taxon>Magnoliopsida</taxon>
        <taxon>eudicotyledons</taxon>
        <taxon>Gunneridae</taxon>
        <taxon>Pentapetalae</taxon>
        <taxon>asterids</taxon>
        <taxon>lamiids</taxon>
        <taxon>Solanales</taxon>
        <taxon>Convolvulaceae</taxon>
        <taxon>Cuscuteae</taxon>
        <taxon>Cuscuta</taxon>
        <taxon>Cuscuta subgen. Cuscuta</taxon>
    </lineage>
</organism>
<dbReference type="Gene3D" id="3.30.310.80">
    <property type="entry name" value="Kinase associated domain 1, KA1"/>
    <property type="match status" value="1"/>
</dbReference>
<dbReference type="GO" id="GO:0004674">
    <property type="term" value="F:protein serine/threonine kinase activity"/>
    <property type="evidence" value="ECO:0007669"/>
    <property type="project" value="UniProtKB-KW"/>
</dbReference>
<dbReference type="FunFam" id="1.10.510.10:FF:000571">
    <property type="entry name" value="Maternal embryonic leucine zipper kinase"/>
    <property type="match status" value="1"/>
</dbReference>
<protein>
    <recommendedName>
        <fullName evidence="3">non-specific serine/threonine protein kinase</fullName>
        <ecNumber evidence="3">2.7.11.1</ecNumber>
    </recommendedName>
</protein>
<dbReference type="GO" id="GO:0005524">
    <property type="term" value="F:ATP binding"/>
    <property type="evidence" value="ECO:0007669"/>
    <property type="project" value="UniProtKB-UniRule"/>
</dbReference>
<evidence type="ECO:0000313" key="18">
    <source>
        <dbReference type="Proteomes" id="UP001152484"/>
    </source>
</evidence>
<evidence type="ECO:0000256" key="4">
    <source>
        <dbReference type="ARBA" id="ARBA00022527"/>
    </source>
</evidence>
<evidence type="ECO:0000256" key="5">
    <source>
        <dbReference type="ARBA" id="ARBA00022679"/>
    </source>
</evidence>
<dbReference type="CDD" id="cd12195">
    <property type="entry name" value="CIPK_C"/>
    <property type="match status" value="1"/>
</dbReference>
<dbReference type="SMART" id="SM00220">
    <property type="entry name" value="S_TKc"/>
    <property type="match status" value="1"/>
</dbReference>
<keyword evidence="6 12" id="KW-0547">Nucleotide-binding</keyword>
<dbReference type="InterPro" id="IPR008271">
    <property type="entry name" value="Ser/Thr_kinase_AS"/>
</dbReference>
<dbReference type="InterPro" id="IPR000719">
    <property type="entry name" value="Prot_kinase_dom"/>
</dbReference>
<comment type="function">
    <text evidence="11">CIPK serine-threonine protein kinases interact with CBL proteins. Binding of a CBL protein to the regulatory NAF domain of CIPK protein lead to the activation of the kinase in a calcium-dependent manner.</text>
</comment>
<dbReference type="OrthoDB" id="193931at2759"/>
<dbReference type="Gene3D" id="3.30.200.20">
    <property type="entry name" value="Phosphorylase Kinase, domain 1"/>
    <property type="match status" value="1"/>
</dbReference>
<keyword evidence="7" id="KW-0418">Kinase</keyword>
<evidence type="ECO:0000256" key="12">
    <source>
        <dbReference type="PROSITE-ProRule" id="PRU10141"/>
    </source>
</evidence>
<keyword evidence="18" id="KW-1185">Reference proteome</keyword>
<proteinExistence type="inferred from homology"/>
<accession>A0A9P0Z651</accession>
<evidence type="ECO:0000259" key="16">
    <source>
        <dbReference type="PROSITE" id="PS50816"/>
    </source>
</evidence>
<dbReference type="Pfam" id="PF00069">
    <property type="entry name" value="Pkinase"/>
    <property type="match status" value="1"/>
</dbReference>
<feature type="domain" description="NAF" evidence="16">
    <location>
        <begin position="314"/>
        <end position="338"/>
    </location>
</feature>
<evidence type="ECO:0000256" key="10">
    <source>
        <dbReference type="ARBA" id="ARBA00048679"/>
    </source>
</evidence>
<dbReference type="PROSITE" id="PS00107">
    <property type="entry name" value="PROTEIN_KINASE_ATP"/>
    <property type="match status" value="1"/>
</dbReference>